<proteinExistence type="predicted"/>
<evidence type="ECO:0000313" key="2">
    <source>
        <dbReference type="Proteomes" id="UP000015523"/>
    </source>
</evidence>
<keyword evidence="2" id="KW-1185">Reference proteome</keyword>
<comment type="caution">
    <text evidence="1">The sequence shown here is derived from an EMBL/GenBank/DDBJ whole genome shotgun (WGS) entry which is preliminary data.</text>
</comment>
<accession>T0IRM6</accession>
<dbReference type="AlphaFoldDB" id="T0IRM6"/>
<organism evidence="1 2">
    <name type="scientific">Sphingobium ummariense RL-3</name>
    <dbReference type="NCBI Taxonomy" id="1346791"/>
    <lineage>
        <taxon>Bacteria</taxon>
        <taxon>Pseudomonadati</taxon>
        <taxon>Pseudomonadota</taxon>
        <taxon>Alphaproteobacteria</taxon>
        <taxon>Sphingomonadales</taxon>
        <taxon>Sphingomonadaceae</taxon>
        <taxon>Sphingobium</taxon>
    </lineage>
</organism>
<evidence type="ECO:0000313" key="1">
    <source>
        <dbReference type="EMBL" id="EQB31505.1"/>
    </source>
</evidence>
<reference evidence="1 2" key="1">
    <citation type="journal article" date="2013" name="Genome Announc.">
        <title>Draft Genome Sequence of Sphingobium ummariense Strain RL-3, a Hexachlorocyclohexane-Degrading Bacterium.</title>
        <authorList>
            <person name="Kohli P."/>
            <person name="Dua A."/>
            <person name="Sangwan N."/>
            <person name="Oldach P."/>
            <person name="Khurana J.P."/>
            <person name="Lal R."/>
        </authorList>
    </citation>
    <scope>NUCLEOTIDE SEQUENCE [LARGE SCALE GENOMIC DNA]</scope>
    <source>
        <strain evidence="1 2">RL-3</strain>
    </source>
</reference>
<protein>
    <submittedName>
        <fullName evidence="1">Uncharacterized protein</fullName>
    </submittedName>
</protein>
<sequence length="30" mass="3591">MALRDALSLDDRMLELWLDQAERIAKEMKE</sequence>
<dbReference type="EMBL" id="AUWY01000100">
    <property type="protein sequence ID" value="EQB31505.1"/>
    <property type="molecule type" value="Genomic_DNA"/>
</dbReference>
<name>T0IRM6_9SPHN</name>
<gene>
    <name evidence="1" type="ORF">M529_14400</name>
</gene>
<dbReference type="Proteomes" id="UP000015523">
    <property type="component" value="Unassembled WGS sequence"/>
</dbReference>